<evidence type="ECO:0000313" key="9">
    <source>
        <dbReference type="Proteomes" id="UP000031594"/>
    </source>
</evidence>
<dbReference type="InterPro" id="IPR043141">
    <property type="entry name" value="Ribosomal_uL10-like_sf"/>
</dbReference>
<evidence type="ECO:0000256" key="6">
    <source>
        <dbReference type="HAMAP-Rule" id="MF_00362"/>
    </source>
</evidence>
<proteinExistence type="inferred from homology"/>
<dbReference type="Gene3D" id="3.30.70.1730">
    <property type="match status" value="1"/>
</dbReference>
<evidence type="ECO:0000313" key="10">
    <source>
        <dbReference type="Proteomes" id="UP000315925"/>
    </source>
</evidence>
<evidence type="ECO:0000256" key="2">
    <source>
        <dbReference type="ARBA" id="ARBA00008889"/>
    </source>
</evidence>
<comment type="similarity">
    <text evidence="2 6">Belongs to the universal ribosomal protein uL10 family.</text>
</comment>
<name>A0A0C1V3A4_9BACT</name>
<keyword evidence="9" id="KW-1185">Reference proteome</keyword>
<evidence type="ECO:0000313" key="8">
    <source>
        <dbReference type="EMBL" id="QDQ42112.1"/>
    </source>
</evidence>
<keyword evidence="4 6" id="KW-0687">Ribonucleoprotein</keyword>
<dbReference type="InterPro" id="IPR047865">
    <property type="entry name" value="Ribosomal_uL10_bac_type"/>
</dbReference>
<dbReference type="NCBIfam" id="NF000955">
    <property type="entry name" value="PRK00099.1-1"/>
    <property type="match status" value="1"/>
</dbReference>
<gene>
    <name evidence="6" type="primary">rplJ</name>
    <name evidence="7" type="ORF">A946_08370</name>
    <name evidence="8" type="ORF">kam1_872</name>
</gene>
<reference evidence="8" key="2">
    <citation type="journal article" date="2019" name="BMC Genomics">
        <title>Complete genome sequence analysis of the thermoacidophilic verrucomicrobial methanotroph 'Candidatus Methylacidiphilum kamchatkense' strain Kam1 and comparison with its closest relatives.</title>
        <authorList>
            <person name="Kruse T."/>
            <person name="Ratnadevi C.M."/>
            <person name="Erikstad H.A."/>
            <person name="Birkeland N.K."/>
        </authorList>
    </citation>
    <scope>NUCLEOTIDE SEQUENCE</scope>
    <source>
        <strain evidence="8">Kam1</strain>
    </source>
</reference>
<dbReference type="AlphaFoldDB" id="A0A0C1V3A4"/>
<keyword evidence="6" id="KW-0699">rRNA-binding</keyword>
<dbReference type="HAMAP" id="MF_00362">
    <property type="entry name" value="Ribosomal_uL10"/>
    <property type="match status" value="1"/>
</dbReference>
<dbReference type="GO" id="GO:0005840">
    <property type="term" value="C:ribosome"/>
    <property type="evidence" value="ECO:0007669"/>
    <property type="project" value="UniProtKB-KW"/>
</dbReference>
<evidence type="ECO:0000256" key="5">
    <source>
        <dbReference type="ARBA" id="ARBA00035202"/>
    </source>
</evidence>
<reference evidence="7 9" key="1">
    <citation type="submission" date="2014-08" db="EMBL/GenBank/DDBJ databases">
        <title>Methylacidiphilum kamchatkense strain Kam1 draft genome sequence.</title>
        <authorList>
            <person name="Birkeland N.-K."/>
            <person name="Erikstad H.A."/>
        </authorList>
    </citation>
    <scope>NUCLEOTIDE SEQUENCE [LARGE SCALE GENOMIC DNA]</scope>
    <source>
        <strain evidence="7 9">Kam1</strain>
    </source>
</reference>
<keyword evidence="3 6" id="KW-0689">Ribosomal protein</keyword>
<dbReference type="EMBL" id="CP037899">
    <property type="protein sequence ID" value="QDQ42112.1"/>
    <property type="molecule type" value="Genomic_DNA"/>
</dbReference>
<dbReference type="Gene3D" id="6.10.250.290">
    <property type="match status" value="1"/>
</dbReference>
<dbReference type="InterPro" id="IPR001790">
    <property type="entry name" value="Ribosomal_uL10"/>
</dbReference>
<dbReference type="GO" id="GO:0006412">
    <property type="term" value="P:translation"/>
    <property type="evidence" value="ECO:0007669"/>
    <property type="project" value="UniProtKB-UniRule"/>
</dbReference>
<dbReference type="GO" id="GO:1990904">
    <property type="term" value="C:ribonucleoprotein complex"/>
    <property type="evidence" value="ECO:0007669"/>
    <property type="project" value="UniProtKB-KW"/>
</dbReference>
<evidence type="ECO:0000256" key="3">
    <source>
        <dbReference type="ARBA" id="ARBA00022980"/>
    </source>
</evidence>
<dbReference type="Pfam" id="PF00466">
    <property type="entry name" value="Ribosomal_L10"/>
    <property type="match status" value="1"/>
</dbReference>
<dbReference type="STRING" id="1202785.A946_08370"/>
<evidence type="ECO:0000256" key="4">
    <source>
        <dbReference type="ARBA" id="ARBA00023274"/>
    </source>
</evidence>
<dbReference type="EMBL" id="JQNX01000006">
    <property type="protein sequence ID" value="KIE58190.1"/>
    <property type="molecule type" value="Genomic_DNA"/>
</dbReference>
<dbReference type="CDD" id="cd05797">
    <property type="entry name" value="Ribosomal_L10"/>
    <property type="match status" value="1"/>
</dbReference>
<reference evidence="10" key="3">
    <citation type="submission" date="2019-03" db="EMBL/GenBank/DDBJ databases">
        <title>Complete genome of Methylacidiphilum kamchatkense Kam1.</title>
        <authorList>
            <person name="Kruse T."/>
            <person name="Murarilal Ratnadevi C."/>
            <person name="Erikstad H.-A."/>
            <person name="Birkeland N.-K."/>
        </authorList>
    </citation>
    <scope>NUCLEOTIDE SEQUENCE [LARGE SCALE GENOMIC DNA]</scope>
    <source>
        <strain evidence="10">kam1</strain>
    </source>
</reference>
<sequence length="178" mass="19779">MRTEKIALKEQISEIVKASSLIVLIDFTGLKVAVFSELRKRLRAVNCRCLVLKNTLLRLALEEAKMIMPQQNDSTVESLLKGPTAILFSEAKDIAGVAKVLKNFIAEFQLPKVKGAFMDNALISEHDFLKLAELPSLEVLRGQILGTLQLPAVRLVRLINEPAAALARLVEIYSKKEN</sequence>
<dbReference type="SUPFAM" id="SSF160369">
    <property type="entry name" value="Ribosomal protein L10-like"/>
    <property type="match status" value="1"/>
</dbReference>
<dbReference type="PANTHER" id="PTHR11560">
    <property type="entry name" value="39S RIBOSOMAL PROTEIN L10, MITOCHONDRIAL"/>
    <property type="match status" value="1"/>
</dbReference>
<keyword evidence="6" id="KW-0694">RNA-binding</keyword>
<comment type="function">
    <text evidence="1 6">Forms part of the ribosomal stalk, playing a central role in the interaction of the ribosome with GTP-bound translation factors.</text>
</comment>
<dbReference type="Proteomes" id="UP000031594">
    <property type="component" value="Unassembled WGS sequence"/>
</dbReference>
<evidence type="ECO:0000313" key="7">
    <source>
        <dbReference type="EMBL" id="KIE58190.1"/>
    </source>
</evidence>
<comment type="subunit">
    <text evidence="6">Part of the ribosomal stalk of the 50S ribosomal subunit. The N-terminus interacts with L11 and the large rRNA to form the base of the stalk. The C-terminus forms an elongated spine to which L12 dimers bind in a sequential fashion forming a multimeric L10(L12)X complex.</text>
</comment>
<dbReference type="KEGG" id="mkc:kam1_872"/>
<protein>
    <recommendedName>
        <fullName evidence="5 6">Large ribosomal subunit protein uL10</fullName>
    </recommendedName>
</protein>
<evidence type="ECO:0000256" key="1">
    <source>
        <dbReference type="ARBA" id="ARBA00002633"/>
    </source>
</evidence>
<dbReference type="Proteomes" id="UP000315925">
    <property type="component" value="Chromosome"/>
</dbReference>
<dbReference type="OrthoDB" id="9808307at2"/>
<dbReference type="GO" id="GO:0070180">
    <property type="term" value="F:large ribosomal subunit rRNA binding"/>
    <property type="evidence" value="ECO:0007669"/>
    <property type="project" value="UniProtKB-UniRule"/>
</dbReference>
<dbReference type="InterPro" id="IPR022973">
    <property type="entry name" value="Ribosomal_uL10_bac"/>
</dbReference>
<organism evidence="8 10">
    <name type="scientific">Methylacidiphilum kamchatkense Kam1</name>
    <dbReference type="NCBI Taxonomy" id="1202785"/>
    <lineage>
        <taxon>Bacteria</taxon>
        <taxon>Pseudomonadati</taxon>
        <taxon>Verrucomicrobiota</taxon>
        <taxon>Methylacidiphilae</taxon>
        <taxon>Methylacidiphilales</taxon>
        <taxon>Methylacidiphilaceae</taxon>
        <taxon>Methylacidiphilum (ex Ratnadevi et al. 2023)</taxon>
    </lineage>
</organism>
<accession>A0A0C1V3A4</accession>
<dbReference type="RefSeq" id="WP_039721801.1">
    <property type="nucleotide sequence ID" value="NZ_CP037899.1"/>
</dbReference>